<dbReference type="PANTHER" id="PTHR30420:SF1">
    <property type="entry name" value="ARGININE N-SUCCINYLTRANSFERASE"/>
    <property type="match status" value="1"/>
</dbReference>
<reference evidence="5" key="1">
    <citation type="submission" date="2015-08" db="EMBL/GenBank/DDBJ databases">
        <authorList>
            <person name="Varghese N."/>
        </authorList>
    </citation>
    <scope>NUCLEOTIDE SEQUENCE [LARGE SCALE GENOMIC DNA]</scope>
    <source>
        <strain evidence="5">JCM 18476</strain>
    </source>
</reference>
<evidence type="ECO:0000313" key="4">
    <source>
        <dbReference type="EMBL" id="CUB02826.1"/>
    </source>
</evidence>
<dbReference type="Pfam" id="PF04958">
    <property type="entry name" value="AstA"/>
    <property type="match status" value="1"/>
</dbReference>
<protein>
    <submittedName>
        <fullName evidence="4">Arginine and ornithine succinyltransferase subunits</fullName>
    </submittedName>
</protein>
<dbReference type="EMBL" id="CYHG01000002">
    <property type="protein sequence ID" value="CUB02826.1"/>
    <property type="molecule type" value="Genomic_DNA"/>
</dbReference>
<dbReference type="InterPro" id="IPR007041">
    <property type="entry name" value="Arg_succinylTrfase_AstA/AruG"/>
</dbReference>
<dbReference type="OrthoDB" id="21121at2"/>
<dbReference type="GO" id="GO:0006527">
    <property type="term" value="P:L-arginine catabolic process"/>
    <property type="evidence" value="ECO:0007669"/>
    <property type="project" value="InterPro"/>
</dbReference>
<organism evidence="4 5">
    <name type="scientific">Marinomonas fungiae</name>
    <dbReference type="NCBI Taxonomy" id="1137284"/>
    <lineage>
        <taxon>Bacteria</taxon>
        <taxon>Pseudomonadati</taxon>
        <taxon>Pseudomonadota</taxon>
        <taxon>Gammaproteobacteria</taxon>
        <taxon>Oceanospirillales</taxon>
        <taxon>Oceanospirillaceae</taxon>
        <taxon>Marinomonas</taxon>
    </lineage>
</organism>
<dbReference type="AlphaFoldDB" id="A0A0K6IIC5"/>
<dbReference type="GO" id="GO:0008791">
    <property type="term" value="F:arginine N-succinyltransferase activity"/>
    <property type="evidence" value="ECO:0007669"/>
    <property type="project" value="InterPro"/>
</dbReference>
<evidence type="ECO:0000256" key="2">
    <source>
        <dbReference type="ARBA" id="ARBA00022679"/>
    </source>
</evidence>
<name>A0A0K6IIC5_9GAMM</name>
<keyword evidence="3" id="KW-0012">Acyltransferase</keyword>
<keyword evidence="5" id="KW-1185">Reference proteome</keyword>
<dbReference type="SUPFAM" id="SSF55729">
    <property type="entry name" value="Acyl-CoA N-acyltransferases (Nat)"/>
    <property type="match status" value="1"/>
</dbReference>
<dbReference type="NCBIfam" id="TIGR03243">
    <property type="entry name" value="arg_catab_AOST"/>
    <property type="match status" value="1"/>
</dbReference>
<keyword evidence="1" id="KW-0056">Arginine metabolism</keyword>
<evidence type="ECO:0000313" key="5">
    <source>
        <dbReference type="Proteomes" id="UP000182769"/>
    </source>
</evidence>
<dbReference type="STRING" id="1137284.GCA_001418205_00668"/>
<sequence>MYLVRPADFPDLPALERLARNAGIGITNFPANRERLNDKIATSRQSLMTDIVQPSHESYLFVMVEQASQEIVGTCSIDAMVGVDAPFYSYRIDEVVHASPQLQIHNRIPALFLCQDYSGMSRLNALVLDKAHQSDEAFALLSRARLLFIARHPDRFTSKIFAEIRGESDHKGYSPFWEALGRHFFSMDFKKADYLSGISNRQFIAELMPRYPIYVPTLTQEAQEVIGVIHEDSEKVANILLDEGFVFRDYIDIFDAGPSIEARVQDLKTVTEQRTGKALIDTNLSAEERYLVAAGHLEDFRVTCTPADAQVAGLVMHPGIQERLNIHSGSLVQWSKL</sequence>
<keyword evidence="2 4" id="KW-0808">Transferase</keyword>
<accession>A0A0K6IIC5</accession>
<gene>
    <name evidence="4" type="ORF">Ga0061065_102163</name>
</gene>
<dbReference type="RefSeq" id="WP_055461796.1">
    <property type="nucleotide sequence ID" value="NZ_CYHG01000002.1"/>
</dbReference>
<dbReference type="Proteomes" id="UP000182769">
    <property type="component" value="Unassembled WGS sequence"/>
</dbReference>
<evidence type="ECO:0000256" key="3">
    <source>
        <dbReference type="ARBA" id="ARBA00023315"/>
    </source>
</evidence>
<evidence type="ECO:0000256" key="1">
    <source>
        <dbReference type="ARBA" id="ARBA00022503"/>
    </source>
</evidence>
<dbReference type="InterPro" id="IPR016181">
    <property type="entry name" value="Acyl_CoA_acyltransferase"/>
</dbReference>
<proteinExistence type="predicted"/>
<dbReference type="PANTHER" id="PTHR30420">
    <property type="entry name" value="N-SUCCINYLARGININE DIHYDROLASE"/>
    <property type="match status" value="1"/>
</dbReference>